<dbReference type="OrthoDB" id="5826849at2759"/>
<name>A0A183EC87_9BILA</name>
<reference evidence="3" key="1">
    <citation type="submission" date="2016-06" db="UniProtKB">
        <authorList>
            <consortium name="WormBaseParasite"/>
        </authorList>
    </citation>
    <scope>IDENTIFICATION</scope>
</reference>
<evidence type="ECO:0000313" key="3">
    <source>
        <dbReference type="WBParaSite" id="GPUH_0001860301-mRNA-1"/>
    </source>
</evidence>
<evidence type="ECO:0000313" key="2">
    <source>
        <dbReference type="Proteomes" id="UP000271098"/>
    </source>
</evidence>
<gene>
    <name evidence="1" type="ORF">GPUH_LOCUS18578</name>
</gene>
<reference evidence="1 2" key="2">
    <citation type="submission" date="2018-11" db="EMBL/GenBank/DDBJ databases">
        <authorList>
            <consortium name="Pathogen Informatics"/>
        </authorList>
    </citation>
    <scope>NUCLEOTIDE SEQUENCE [LARGE SCALE GENOMIC DNA]</scope>
</reference>
<keyword evidence="2" id="KW-1185">Reference proteome</keyword>
<dbReference type="EMBL" id="UYRT01087008">
    <property type="protein sequence ID" value="VDN32048.1"/>
    <property type="molecule type" value="Genomic_DNA"/>
</dbReference>
<proteinExistence type="predicted"/>
<protein>
    <submittedName>
        <fullName evidence="3">Sema domain-containing protein</fullName>
    </submittedName>
</protein>
<evidence type="ECO:0000313" key="1">
    <source>
        <dbReference type="EMBL" id="VDN32048.1"/>
    </source>
</evidence>
<sequence>MDLRIGSTHCLNISVLSKASNYLYFVTNWNGHELYGVLGDGLPPLQNTYLSKKSNRSSSVCPVNGFPETKLTGRKSLVGAIGRPPSASTSDVQC</sequence>
<dbReference type="WBParaSite" id="GPUH_0001860301-mRNA-1">
    <property type="protein sequence ID" value="GPUH_0001860301-mRNA-1"/>
    <property type="gene ID" value="GPUH_0001860301"/>
</dbReference>
<organism evidence="3">
    <name type="scientific">Gongylonema pulchrum</name>
    <dbReference type="NCBI Taxonomy" id="637853"/>
    <lineage>
        <taxon>Eukaryota</taxon>
        <taxon>Metazoa</taxon>
        <taxon>Ecdysozoa</taxon>
        <taxon>Nematoda</taxon>
        <taxon>Chromadorea</taxon>
        <taxon>Rhabditida</taxon>
        <taxon>Spirurina</taxon>
        <taxon>Spiruromorpha</taxon>
        <taxon>Spiruroidea</taxon>
        <taxon>Gongylonematidae</taxon>
        <taxon>Gongylonema</taxon>
    </lineage>
</organism>
<dbReference type="AlphaFoldDB" id="A0A183EC87"/>
<dbReference type="Proteomes" id="UP000271098">
    <property type="component" value="Unassembled WGS sequence"/>
</dbReference>
<accession>A0A183EC87</accession>